<dbReference type="PANTHER" id="PTHR35333:SF3">
    <property type="entry name" value="BETA-LACTAMASE-TYPE TRANSPEPTIDASE FOLD CONTAINING PROTEIN"/>
    <property type="match status" value="1"/>
</dbReference>
<dbReference type="GO" id="GO:0008800">
    <property type="term" value="F:beta-lactamase activity"/>
    <property type="evidence" value="ECO:0007669"/>
    <property type="project" value="InterPro"/>
</dbReference>
<evidence type="ECO:0000259" key="3">
    <source>
        <dbReference type="Pfam" id="PF13354"/>
    </source>
</evidence>
<dbReference type="PANTHER" id="PTHR35333">
    <property type="entry name" value="BETA-LACTAMASE"/>
    <property type="match status" value="1"/>
</dbReference>
<dbReference type="EMBL" id="MGGW01000006">
    <property type="protein sequence ID" value="OGM55030.1"/>
    <property type="molecule type" value="Genomic_DNA"/>
</dbReference>
<dbReference type="InterPro" id="IPR045155">
    <property type="entry name" value="Beta-lactam_cat"/>
</dbReference>
<evidence type="ECO:0000256" key="1">
    <source>
        <dbReference type="SAM" id="MobiDB-lite"/>
    </source>
</evidence>
<dbReference type="Pfam" id="PF13354">
    <property type="entry name" value="Beta-lactamase2"/>
    <property type="match status" value="1"/>
</dbReference>
<evidence type="ECO:0000313" key="4">
    <source>
        <dbReference type="EMBL" id="OGM55030.1"/>
    </source>
</evidence>
<feature type="domain" description="Beta-lactamase class A catalytic" evidence="3">
    <location>
        <begin position="140"/>
        <end position="337"/>
    </location>
</feature>
<dbReference type="InterPro" id="IPR012338">
    <property type="entry name" value="Beta-lactam/transpept-like"/>
</dbReference>
<dbReference type="AlphaFoldDB" id="A0A1F8ATS7"/>
<dbReference type="SUPFAM" id="SSF56601">
    <property type="entry name" value="beta-lactamase/transpeptidase-like"/>
    <property type="match status" value="1"/>
</dbReference>
<dbReference type="InterPro" id="IPR000871">
    <property type="entry name" value="Beta-lactam_class-A"/>
</dbReference>
<dbReference type="Proteomes" id="UP000178603">
    <property type="component" value="Unassembled WGS sequence"/>
</dbReference>
<keyword evidence="2" id="KW-0812">Transmembrane</keyword>
<proteinExistence type="predicted"/>
<reference evidence="4 5" key="1">
    <citation type="journal article" date="2016" name="Nat. Commun.">
        <title>Thousands of microbial genomes shed light on interconnected biogeochemical processes in an aquifer system.</title>
        <authorList>
            <person name="Anantharaman K."/>
            <person name="Brown C.T."/>
            <person name="Hug L.A."/>
            <person name="Sharon I."/>
            <person name="Castelle C.J."/>
            <person name="Probst A.J."/>
            <person name="Thomas B.C."/>
            <person name="Singh A."/>
            <person name="Wilkins M.J."/>
            <person name="Karaoz U."/>
            <person name="Brodie E.L."/>
            <person name="Williams K.H."/>
            <person name="Hubbard S.S."/>
            <person name="Banfield J.F."/>
        </authorList>
    </citation>
    <scope>NUCLEOTIDE SEQUENCE [LARGE SCALE GENOMIC DNA]</scope>
</reference>
<protein>
    <recommendedName>
        <fullName evidence="3">Beta-lactamase class A catalytic domain-containing protein</fullName>
    </recommendedName>
</protein>
<keyword evidence="2" id="KW-0472">Membrane</keyword>
<comment type="caution">
    <text evidence="4">The sequence shown here is derived from an EMBL/GenBank/DDBJ whole genome shotgun (WGS) entry which is preliminary data.</text>
</comment>
<gene>
    <name evidence="4" type="ORF">A3E44_04740</name>
</gene>
<evidence type="ECO:0000313" key="5">
    <source>
        <dbReference type="Proteomes" id="UP000178603"/>
    </source>
</evidence>
<feature type="region of interest" description="Disordered" evidence="1">
    <location>
        <begin position="1"/>
        <end position="47"/>
    </location>
</feature>
<sequence length="366" mass="40836">MKIPFINRNKNRDYEDGESVNEEERLPAKKKFRDLKPENRKHRREPTRPWGAKERVFVFVVLLVTVVASAIGGLSARSWKLPGLPKLKPPQISLPNITGLFSETIVVEKDDDGQTLKDKADEIVSGVSKVTKSLSGVYAFYLVDLGSGFSFGVNQNEVMQAASLMKLPVMTLMYKQSEEELIDLAAIYTLKQEDKVSGSGSLYGRSVGEEFTYEELVLLMGKQSDNTAFNVLRGILGDKNIQEFIDGIGMANTSLVKNTTSAKDIGLFFQRLWDIQLVSKVSRDKILEDLTDTIYEDFLPRGVEKGVEVAHKYGREVHVINDAGIIFAEKPFVLVILSGGIVDKEVEEALPKIISLIFTKWIADGN</sequence>
<organism evidence="4 5">
    <name type="scientific">Candidatus Woesebacteria bacterium RIFCSPHIGHO2_12_FULL_41_24</name>
    <dbReference type="NCBI Taxonomy" id="1802510"/>
    <lineage>
        <taxon>Bacteria</taxon>
        <taxon>Candidatus Woeseibacteriota</taxon>
    </lineage>
</organism>
<evidence type="ECO:0000256" key="2">
    <source>
        <dbReference type="SAM" id="Phobius"/>
    </source>
</evidence>
<dbReference type="GO" id="GO:0030655">
    <property type="term" value="P:beta-lactam antibiotic catabolic process"/>
    <property type="evidence" value="ECO:0007669"/>
    <property type="project" value="InterPro"/>
</dbReference>
<name>A0A1F8ATS7_9BACT</name>
<accession>A0A1F8ATS7</accession>
<keyword evidence="2" id="KW-1133">Transmembrane helix</keyword>
<feature type="transmembrane region" description="Helical" evidence="2">
    <location>
        <begin position="56"/>
        <end position="76"/>
    </location>
</feature>
<feature type="compositionally biased region" description="Basic residues" evidence="1">
    <location>
        <begin position="28"/>
        <end position="45"/>
    </location>
</feature>
<dbReference type="GO" id="GO:0046677">
    <property type="term" value="P:response to antibiotic"/>
    <property type="evidence" value="ECO:0007669"/>
    <property type="project" value="InterPro"/>
</dbReference>
<dbReference type="Gene3D" id="3.40.710.10">
    <property type="entry name" value="DD-peptidase/beta-lactamase superfamily"/>
    <property type="match status" value="1"/>
</dbReference>